<evidence type="ECO:0000256" key="2">
    <source>
        <dbReference type="ARBA" id="ARBA00023015"/>
    </source>
</evidence>
<dbReference type="RefSeq" id="WP_008717803.1">
    <property type="nucleotide sequence ID" value="NZ_JBBMFM010000017.1"/>
</dbReference>
<evidence type="ECO:0000313" key="7">
    <source>
        <dbReference type="Proteomes" id="UP001454086"/>
    </source>
</evidence>
<evidence type="ECO:0000259" key="5">
    <source>
        <dbReference type="PROSITE" id="PS50944"/>
    </source>
</evidence>
<dbReference type="PANTHER" id="PTHR33238">
    <property type="entry name" value="IRON (METAL) DEPENDENT REPRESSOR, DTXR FAMILY"/>
    <property type="match status" value="1"/>
</dbReference>
<protein>
    <submittedName>
        <fullName evidence="6">Metal-dependent transcriptional regulator</fullName>
    </submittedName>
</protein>
<reference evidence="6 7" key="1">
    <citation type="submission" date="2024-03" db="EMBL/GenBank/DDBJ databases">
        <title>Human intestinal bacterial collection.</title>
        <authorList>
            <person name="Pauvert C."/>
            <person name="Hitch T.C.A."/>
            <person name="Clavel T."/>
        </authorList>
    </citation>
    <scope>NUCLEOTIDE SEQUENCE [LARGE SCALE GENOMIC DNA]</scope>
    <source>
        <strain evidence="6 7">CLA-SR-H021</strain>
    </source>
</reference>
<dbReference type="PROSITE" id="PS50944">
    <property type="entry name" value="HTH_DTXR"/>
    <property type="match status" value="1"/>
</dbReference>
<feature type="domain" description="HTH dtxR-type" evidence="5">
    <location>
        <begin position="1"/>
        <end position="64"/>
    </location>
</feature>
<dbReference type="InterPro" id="IPR022687">
    <property type="entry name" value="HTH_DTXR"/>
</dbReference>
<dbReference type="InterPro" id="IPR022689">
    <property type="entry name" value="Iron_dep_repressor"/>
</dbReference>
<keyword evidence="2" id="KW-0805">Transcription regulation</keyword>
<name>A0ABV1D2T6_9FIRM</name>
<dbReference type="SUPFAM" id="SSF47979">
    <property type="entry name" value="Iron-dependent repressor protein, dimerization domain"/>
    <property type="match status" value="1"/>
</dbReference>
<dbReference type="InterPro" id="IPR001367">
    <property type="entry name" value="Fe_dep_repressor"/>
</dbReference>
<evidence type="ECO:0000256" key="3">
    <source>
        <dbReference type="ARBA" id="ARBA00023125"/>
    </source>
</evidence>
<dbReference type="Proteomes" id="UP001454086">
    <property type="component" value="Unassembled WGS sequence"/>
</dbReference>
<comment type="caution">
    <text evidence="6">The sequence shown here is derived from an EMBL/GenBank/DDBJ whole genome shotgun (WGS) entry which is preliminary data.</text>
</comment>
<proteinExistence type="inferred from homology"/>
<evidence type="ECO:0000256" key="4">
    <source>
        <dbReference type="ARBA" id="ARBA00023163"/>
    </source>
</evidence>
<dbReference type="EMBL" id="JBBMFM010000017">
    <property type="protein sequence ID" value="MEQ2424689.1"/>
    <property type="molecule type" value="Genomic_DNA"/>
</dbReference>
<dbReference type="Pfam" id="PF02742">
    <property type="entry name" value="Fe_dep_repr_C"/>
    <property type="match status" value="1"/>
</dbReference>
<dbReference type="InterPro" id="IPR036388">
    <property type="entry name" value="WH-like_DNA-bd_sf"/>
</dbReference>
<dbReference type="PANTHER" id="PTHR33238:SF7">
    <property type="entry name" value="IRON-DEPENDENT TRANSCRIPTIONAL REGULATOR"/>
    <property type="match status" value="1"/>
</dbReference>
<evidence type="ECO:0000313" key="6">
    <source>
        <dbReference type="EMBL" id="MEQ2424689.1"/>
    </source>
</evidence>
<dbReference type="InterPro" id="IPR036390">
    <property type="entry name" value="WH_DNA-bd_sf"/>
</dbReference>
<keyword evidence="3" id="KW-0238">DNA-binding</keyword>
<evidence type="ECO:0000256" key="1">
    <source>
        <dbReference type="ARBA" id="ARBA00007871"/>
    </source>
</evidence>
<dbReference type="SMART" id="SM00529">
    <property type="entry name" value="HTH_DTXR"/>
    <property type="match status" value="1"/>
</dbReference>
<keyword evidence="4" id="KW-0804">Transcription</keyword>
<dbReference type="Gene3D" id="1.10.60.10">
    <property type="entry name" value="Iron dependent repressor, metal binding and dimerisation domain"/>
    <property type="match status" value="1"/>
</dbReference>
<dbReference type="Gene3D" id="1.10.10.10">
    <property type="entry name" value="Winged helix-like DNA-binding domain superfamily/Winged helix DNA-binding domain"/>
    <property type="match status" value="1"/>
</dbReference>
<comment type="similarity">
    <text evidence="1">Belongs to the DtxR/MntR family.</text>
</comment>
<gene>
    <name evidence="6" type="ORF">WMQ36_06865</name>
</gene>
<sequence>MNITVSKENYLKAILYLKNKNGHVRATDVASALDVKKPSVSIAFRKLASENLIKVHENHEVDLTEDGYAIASKINDSYETFKRFLCSIGVPEEVAEHDACRIEHYLSPESIIGIRGIMEQAAE</sequence>
<keyword evidence="7" id="KW-1185">Reference proteome</keyword>
<dbReference type="SUPFAM" id="SSF46785">
    <property type="entry name" value="Winged helix' DNA-binding domain"/>
    <property type="match status" value="1"/>
</dbReference>
<dbReference type="InterPro" id="IPR036421">
    <property type="entry name" value="Fe_dep_repressor_sf"/>
</dbReference>
<organism evidence="6 7">
    <name type="scientific">Enterocloster hominis</name>
    <name type="common">ex Hitch et al. 2024</name>
    <dbReference type="NCBI Taxonomy" id="1917870"/>
    <lineage>
        <taxon>Bacteria</taxon>
        <taxon>Bacillati</taxon>
        <taxon>Bacillota</taxon>
        <taxon>Clostridia</taxon>
        <taxon>Lachnospirales</taxon>
        <taxon>Lachnospiraceae</taxon>
        <taxon>Enterocloster</taxon>
    </lineage>
</organism>
<accession>A0ABV1D2T6</accession>
<dbReference type="InterPro" id="IPR050536">
    <property type="entry name" value="DtxR_MntR_Metal-Reg"/>
</dbReference>
<dbReference type="Pfam" id="PF01325">
    <property type="entry name" value="Fe_dep_repress"/>
    <property type="match status" value="1"/>
</dbReference>